<dbReference type="Pfam" id="PF00106">
    <property type="entry name" value="adh_short"/>
    <property type="match status" value="1"/>
</dbReference>
<evidence type="ECO:0000256" key="2">
    <source>
        <dbReference type="SAM" id="Phobius"/>
    </source>
</evidence>
<feature type="transmembrane region" description="Helical" evidence="2">
    <location>
        <begin position="12"/>
        <end position="34"/>
    </location>
</feature>
<sequence length="332" mass="36695">MILNSIPCTTLLVWIAAVVSGGAILLLVGLHLYASYSLGICKSKNRMDGKTVIITGCTSGIGKETTRDLAKRGARIIMACRNMDTANRLKDEIVKESNNSNIVVRKLDLSSLQSIREFAQQINQEESRLDVLIHNAGTAETFRKIVTEDGLEQTMATNYFGPFLLTHLLIDLLKRSKPSRIIVVASELYRFACLNLNNINPTSTLPAYLYYVSKYADIVFTLELARRLEGSGVTANCLHPGMIDSGIWRSVPAPLSWCLNLIIKAFFKTPEQGAQTTIHLAVSDELNGVSGKYFLDCAEHRLSNAVKDPAKGKKLWELSEPLVKLQPSDPKI</sequence>
<dbReference type="Gene3D" id="3.40.50.720">
    <property type="entry name" value="NAD(P)-binding Rossmann-like Domain"/>
    <property type="match status" value="1"/>
</dbReference>
<keyword evidence="2" id="KW-0812">Transmembrane</keyword>
<proteinExistence type="predicted"/>
<keyword evidence="2" id="KW-1133">Transmembrane helix</keyword>
<evidence type="ECO:0000313" key="4">
    <source>
        <dbReference type="RefSeq" id="XP_011645492.1"/>
    </source>
</evidence>
<dbReference type="KEGG" id="pbar:105432391"/>
<dbReference type="GeneID" id="105432391"/>
<dbReference type="AlphaFoldDB" id="A0A6I9XIM7"/>
<reference evidence="4" key="1">
    <citation type="submission" date="2025-08" db="UniProtKB">
        <authorList>
            <consortium name="RefSeq"/>
        </authorList>
    </citation>
    <scope>IDENTIFICATION</scope>
</reference>
<dbReference type="GO" id="GO:0016491">
    <property type="term" value="F:oxidoreductase activity"/>
    <property type="evidence" value="ECO:0007669"/>
    <property type="project" value="UniProtKB-KW"/>
</dbReference>
<keyword evidence="3" id="KW-1185">Reference proteome</keyword>
<dbReference type="PANTHER" id="PTHR43157:SF66">
    <property type="entry name" value="WW DOMAIN-CONTAINING OXIDOREDUCTASE-LIKE PROTEIN"/>
    <property type="match status" value="1"/>
</dbReference>
<accession>A0A6I9XIM7</accession>
<keyword evidence="2" id="KW-0472">Membrane</keyword>
<organism evidence="3 4">
    <name type="scientific">Pogonomyrmex barbatus</name>
    <name type="common">red harvester ant</name>
    <dbReference type="NCBI Taxonomy" id="144034"/>
    <lineage>
        <taxon>Eukaryota</taxon>
        <taxon>Metazoa</taxon>
        <taxon>Ecdysozoa</taxon>
        <taxon>Arthropoda</taxon>
        <taxon>Hexapoda</taxon>
        <taxon>Insecta</taxon>
        <taxon>Pterygota</taxon>
        <taxon>Neoptera</taxon>
        <taxon>Endopterygota</taxon>
        <taxon>Hymenoptera</taxon>
        <taxon>Apocrita</taxon>
        <taxon>Aculeata</taxon>
        <taxon>Formicoidea</taxon>
        <taxon>Formicidae</taxon>
        <taxon>Myrmicinae</taxon>
        <taxon>Pogonomyrmex</taxon>
    </lineage>
</organism>
<dbReference type="PRINTS" id="PR00081">
    <property type="entry name" value="GDHRDH"/>
</dbReference>
<dbReference type="SUPFAM" id="SSF51735">
    <property type="entry name" value="NAD(P)-binding Rossmann-fold domains"/>
    <property type="match status" value="1"/>
</dbReference>
<dbReference type="Proteomes" id="UP000504615">
    <property type="component" value="Unplaced"/>
</dbReference>
<dbReference type="InterPro" id="IPR036291">
    <property type="entry name" value="NAD(P)-bd_dom_sf"/>
</dbReference>
<keyword evidence="1" id="KW-0560">Oxidoreductase</keyword>
<gene>
    <name evidence="4" type="primary">LOC105432391</name>
</gene>
<dbReference type="InterPro" id="IPR002347">
    <property type="entry name" value="SDR_fam"/>
</dbReference>
<dbReference type="OrthoDB" id="191139at2759"/>
<dbReference type="RefSeq" id="XP_011645492.1">
    <property type="nucleotide sequence ID" value="XM_011647190.2"/>
</dbReference>
<name>A0A6I9XIM7_9HYME</name>
<evidence type="ECO:0000313" key="3">
    <source>
        <dbReference type="Proteomes" id="UP000504615"/>
    </source>
</evidence>
<dbReference type="CDD" id="cd05327">
    <property type="entry name" value="retinol-DH_like_SDR_c_like"/>
    <property type="match status" value="1"/>
</dbReference>
<protein>
    <submittedName>
        <fullName evidence="4">Retinol dehydrogenase 14</fullName>
    </submittedName>
</protein>
<dbReference type="PANTHER" id="PTHR43157">
    <property type="entry name" value="PHOSPHATIDYLINOSITOL-GLYCAN BIOSYNTHESIS CLASS F PROTEIN-RELATED"/>
    <property type="match status" value="1"/>
</dbReference>
<evidence type="ECO:0000256" key="1">
    <source>
        <dbReference type="ARBA" id="ARBA00023002"/>
    </source>
</evidence>